<accession>A0AAD7IYJ8</accession>
<dbReference type="GO" id="GO:0045159">
    <property type="term" value="F:myosin II binding"/>
    <property type="evidence" value="ECO:0007669"/>
    <property type="project" value="TreeGrafter"/>
</dbReference>
<dbReference type="EMBL" id="JARJLG010000079">
    <property type="protein sequence ID" value="KAJ7751200.1"/>
    <property type="molecule type" value="Genomic_DNA"/>
</dbReference>
<keyword evidence="2" id="KW-0268">Exocytosis</keyword>
<evidence type="ECO:0000256" key="1">
    <source>
        <dbReference type="ARBA" id="ARBA00008070"/>
    </source>
</evidence>
<keyword evidence="3" id="KW-0853">WD repeat</keyword>
<evidence type="ECO:0000256" key="3">
    <source>
        <dbReference type="PROSITE-ProRule" id="PRU00221"/>
    </source>
</evidence>
<evidence type="ECO:0000256" key="2">
    <source>
        <dbReference type="ARBA" id="ARBA00022483"/>
    </source>
</evidence>
<keyword evidence="6" id="KW-1185">Reference proteome</keyword>
<dbReference type="Proteomes" id="UP001215280">
    <property type="component" value="Unassembled WGS sequence"/>
</dbReference>
<evidence type="ECO:0000313" key="5">
    <source>
        <dbReference type="EMBL" id="KAJ7751200.1"/>
    </source>
</evidence>
<dbReference type="PROSITE" id="PS50082">
    <property type="entry name" value="WD_REPEATS_2"/>
    <property type="match status" value="1"/>
</dbReference>
<sequence>MFKQERAYADLSTDLRDKADWNVAELRSFEYPVNVTTIAVEPIVGLLAIGTATGEIHIFGGASVETKLSLPEPVKVKLLQFSSSTFQIVCLDERSELHIWDLSSFGRPKLATSARFDRATSLTLSPSHSHAFIALESGEIRTYDLLCLRRSPYRIPNMWHLYEEKTMATRMDKPDISNQLALETVVHPRDLNLLFVAYSGGVILSDLTQRNTLRAYEFVLPAGAPGGSGYGHPDILSHRRPAVTAIAIHPAGHFFAAGYSDGCIAFWAIEDEDQPLLVRTLDTTDVNVMDVEELEKARDTPPAEREPIYKLAWSSFSNSSDPRGGQTALTILGGLILAEGETTGLNVQWLPAFNPAEPPIPTATQTSLHPFFRSAMQASLIPLSDFFYYTPGIPQDFFLVPRKSPHFSGHSDPTAILILIESIGDTRVVEAFQFPPPAFLASSEPTTEEVEESGSVVDDLASTLKSLAVDNDPHMLRLPTPLAFAQTGVFRAHLLTLDREGHELLAGGETADRFSLPLKGGAAWSDESKAREMRLAKFQMPRILMTQHRNLAAALQFHDISAQLLIVSDATPIENHFPKPLPSLTIDLRSLLTDAAVVKKTSPSFHEHAVVQNAYLTRQSLECAIQLTSGEVIVYRLKSRPPSPPKFTDTADDELVPLEHVLTPDGSRFSPYFLLSTGKPASACAISDIGFLAVAYTESLIVVDMRGPRVMFRHGKEKKRMSLLHGPNSANSIASLTWGVTPLEHDPQLRVRLIVSYVSGATEIMTIIRDASSSWKIDADTKKTETVSNPLPGGCFVIESKKGAPIRATKEQLAQTLSTTPPETHRIVVTAGTKGARCFANITGTRIAKTEWGNKVGNVQSAQIVEKMGSHALVAFTDTHEALTFSLPQLEHLCTLKLSTDPSAFSLTCDETGDWMAYTMNDASATIDHASYGTLFDFRRAYTPPDIDLVKPTVPAQPQPVSLGPTSLISSMFQFGQSGMTGAQMDLLLGGPDRPIPETLQPASAGPADASSVAQTAAGVQSSLYARLQSAVGERGQMLGDLEDRFNSLEEGSKSMVAQAKRLAAEQSAKGWFGL</sequence>
<evidence type="ECO:0000259" key="4">
    <source>
        <dbReference type="Pfam" id="PF08596"/>
    </source>
</evidence>
<gene>
    <name evidence="5" type="ORF">DFH07DRAFT_826460</name>
</gene>
<comment type="caution">
    <text evidence="5">The sequence shown here is derived from an EMBL/GenBank/DDBJ whole genome shotgun (WGS) entry which is preliminary data.</text>
</comment>
<dbReference type="Gene3D" id="2.130.10.10">
    <property type="entry name" value="YVTN repeat-like/Quinoprotein amine dehydrogenase"/>
    <property type="match status" value="2"/>
</dbReference>
<dbReference type="GO" id="GO:0005096">
    <property type="term" value="F:GTPase activator activity"/>
    <property type="evidence" value="ECO:0007669"/>
    <property type="project" value="TreeGrafter"/>
</dbReference>
<dbReference type="GO" id="GO:0005737">
    <property type="term" value="C:cytoplasm"/>
    <property type="evidence" value="ECO:0007669"/>
    <property type="project" value="TreeGrafter"/>
</dbReference>
<dbReference type="SUPFAM" id="SSF50978">
    <property type="entry name" value="WD40 repeat-like"/>
    <property type="match status" value="1"/>
</dbReference>
<dbReference type="InterPro" id="IPR036322">
    <property type="entry name" value="WD40_repeat_dom_sf"/>
</dbReference>
<dbReference type="PANTHER" id="PTHR10241">
    <property type="entry name" value="LETHAL 2 GIANT LARVAE PROTEIN"/>
    <property type="match status" value="1"/>
</dbReference>
<dbReference type="CDD" id="cd15873">
    <property type="entry name" value="R-SNARE_STXBP5_6"/>
    <property type="match status" value="1"/>
</dbReference>
<dbReference type="GO" id="GO:0005886">
    <property type="term" value="C:plasma membrane"/>
    <property type="evidence" value="ECO:0007669"/>
    <property type="project" value="TreeGrafter"/>
</dbReference>
<dbReference type="AlphaFoldDB" id="A0AAD7IYJ8"/>
<name>A0AAD7IYJ8_9AGAR</name>
<dbReference type="InterPro" id="IPR015943">
    <property type="entry name" value="WD40/YVTN_repeat-like_dom_sf"/>
</dbReference>
<dbReference type="GO" id="GO:0019905">
    <property type="term" value="F:syntaxin binding"/>
    <property type="evidence" value="ECO:0007669"/>
    <property type="project" value="TreeGrafter"/>
</dbReference>
<dbReference type="GO" id="GO:0006893">
    <property type="term" value="P:Golgi to plasma membrane transport"/>
    <property type="evidence" value="ECO:0007669"/>
    <property type="project" value="TreeGrafter"/>
</dbReference>
<evidence type="ECO:0000313" key="6">
    <source>
        <dbReference type="Proteomes" id="UP001215280"/>
    </source>
</evidence>
<dbReference type="GO" id="GO:0006887">
    <property type="term" value="P:exocytosis"/>
    <property type="evidence" value="ECO:0007669"/>
    <property type="project" value="UniProtKB-KW"/>
</dbReference>
<organism evidence="5 6">
    <name type="scientific">Mycena maculata</name>
    <dbReference type="NCBI Taxonomy" id="230809"/>
    <lineage>
        <taxon>Eukaryota</taxon>
        <taxon>Fungi</taxon>
        <taxon>Dikarya</taxon>
        <taxon>Basidiomycota</taxon>
        <taxon>Agaricomycotina</taxon>
        <taxon>Agaricomycetes</taxon>
        <taxon>Agaricomycetidae</taxon>
        <taxon>Agaricales</taxon>
        <taxon>Marasmiineae</taxon>
        <taxon>Mycenaceae</taxon>
        <taxon>Mycena</taxon>
    </lineage>
</organism>
<feature type="domain" description="Lethal giant larvae (Lgl)-like C-terminal" evidence="4">
    <location>
        <begin position="611"/>
        <end position="996"/>
    </location>
</feature>
<comment type="similarity">
    <text evidence="1">Belongs to the WD repeat L(2)GL family.</text>
</comment>
<reference evidence="5" key="1">
    <citation type="submission" date="2023-03" db="EMBL/GenBank/DDBJ databases">
        <title>Massive genome expansion in bonnet fungi (Mycena s.s.) driven by repeated elements and novel gene families across ecological guilds.</title>
        <authorList>
            <consortium name="Lawrence Berkeley National Laboratory"/>
            <person name="Harder C.B."/>
            <person name="Miyauchi S."/>
            <person name="Viragh M."/>
            <person name="Kuo A."/>
            <person name="Thoen E."/>
            <person name="Andreopoulos B."/>
            <person name="Lu D."/>
            <person name="Skrede I."/>
            <person name="Drula E."/>
            <person name="Henrissat B."/>
            <person name="Morin E."/>
            <person name="Kohler A."/>
            <person name="Barry K."/>
            <person name="LaButti K."/>
            <person name="Morin E."/>
            <person name="Salamov A."/>
            <person name="Lipzen A."/>
            <person name="Mereny Z."/>
            <person name="Hegedus B."/>
            <person name="Baldrian P."/>
            <person name="Stursova M."/>
            <person name="Weitz H."/>
            <person name="Taylor A."/>
            <person name="Grigoriev I.V."/>
            <person name="Nagy L.G."/>
            <person name="Martin F."/>
            <person name="Kauserud H."/>
        </authorList>
    </citation>
    <scope>NUCLEOTIDE SEQUENCE</scope>
    <source>
        <strain evidence="5">CBHHK188m</strain>
    </source>
</reference>
<dbReference type="InterPro" id="IPR013905">
    <property type="entry name" value="Lgl_C_dom"/>
</dbReference>
<dbReference type="PANTHER" id="PTHR10241:SF25">
    <property type="entry name" value="TOMOSYN, ISOFORM C"/>
    <property type="match status" value="1"/>
</dbReference>
<dbReference type="Pfam" id="PF08596">
    <property type="entry name" value="Lgl_C"/>
    <property type="match status" value="1"/>
</dbReference>
<protein>
    <submittedName>
        <fullName evidence="5">WD40 containing snare-dependent exocytosis protein</fullName>
    </submittedName>
</protein>
<proteinExistence type="inferred from homology"/>
<dbReference type="InterPro" id="IPR001680">
    <property type="entry name" value="WD40_rpt"/>
</dbReference>
<feature type="repeat" description="WD" evidence="3">
    <location>
        <begin position="236"/>
        <end position="277"/>
    </location>
</feature>